<evidence type="ECO:0000313" key="2">
    <source>
        <dbReference type="EMBL" id="KRG29320.1"/>
    </source>
</evidence>
<gene>
    <name evidence="2" type="ORF">APR42_05145</name>
</gene>
<comment type="caution">
    <text evidence="2">The sequence shown here is derived from an EMBL/GenBank/DDBJ whole genome shotgun (WGS) entry which is preliminary data.</text>
</comment>
<keyword evidence="1" id="KW-0472">Membrane</keyword>
<keyword evidence="1" id="KW-0812">Transmembrane</keyword>
<organism evidence="2 3">
    <name type="scientific">Salegentibacter mishustinae</name>
    <dbReference type="NCBI Taxonomy" id="270918"/>
    <lineage>
        <taxon>Bacteria</taxon>
        <taxon>Pseudomonadati</taxon>
        <taxon>Bacteroidota</taxon>
        <taxon>Flavobacteriia</taxon>
        <taxon>Flavobacteriales</taxon>
        <taxon>Flavobacteriaceae</taxon>
        <taxon>Salegentibacter</taxon>
    </lineage>
</organism>
<reference evidence="2" key="1">
    <citation type="submission" date="2015-10" db="EMBL/GenBank/DDBJ databases">
        <title>Draft genome sequence of Salegentibacter mishustinae KCTC 12263.</title>
        <authorList>
            <person name="Lin W."/>
            <person name="Zheng Q."/>
        </authorList>
    </citation>
    <scope>NUCLEOTIDE SEQUENCE [LARGE SCALE GENOMIC DNA]</scope>
    <source>
        <strain evidence="2">KCTC 12263</strain>
    </source>
</reference>
<dbReference type="STRING" id="270918.APR42_05145"/>
<dbReference type="AlphaFoldDB" id="A0A0Q9ZLL0"/>
<dbReference type="RefSeq" id="WP_057481796.1">
    <property type="nucleotide sequence ID" value="NZ_BMWR01000003.1"/>
</dbReference>
<evidence type="ECO:0000256" key="1">
    <source>
        <dbReference type="SAM" id="Phobius"/>
    </source>
</evidence>
<accession>A0A0Q9ZLL0</accession>
<sequence>MKTQNKIAIIGAAGFLVAGFVYSHFYLHKKSRKELIEIARELAYTWKKELELDFEQTEKLEDLIIEYTLKKNEIINATALSEDEIIFKLKSIQKAEHNKLQKLMTDKQFQKYLELNKKISRKS</sequence>
<name>A0A0Q9ZLL0_9FLAO</name>
<keyword evidence="3" id="KW-1185">Reference proteome</keyword>
<dbReference type="OrthoDB" id="1441751at2"/>
<feature type="transmembrane region" description="Helical" evidence="1">
    <location>
        <begin position="6"/>
        <end position="27"/>
    </location>
</feature>
<evidence type="ECO:0000313" key="3">
    <source>
        <dbReference type="Proteomes" id="UP000051643"/>
    </source>
</evidence>
<dbReference type="Proteomes" id="UP000051643">
    <property type="component" value="Unassembled WGS sequence"/>
</dbReference>
<dbReference type="EMBL" id="LKTP01000012">
    <property type="protein sequence ID" value="KRG29320.1"/>
    <property type="molecule type" value="Genomic_DNA"/>
</dbReference>
<proteinExistence type="predicted"/>
<protein>
    <submittedName>
        <fullName evidence="2">Uncharacterized protein</fullName>
    </submittedName>
</protein>
<keyword evidence="1" id="KW-1133">Transmembrane helix</keyword>